<evidence type="ECO:0000259" key="8">
    <source>
        <dbReference type="Pfam" id="PF14720"/>
    </source>
</evidence>
<keyword evidence="6" id="KW-0411">Iron-sulfur</keyword>
<keyword evidence="3" id="KW-0479">Metal-binding</keyword>
<dbReference type="GO" id="GO:0009061">
    <property type="term" value="P:anaerobic respiration"/>
    <property type="evidence" value="ECO:0007669"/>
    <property type="project" value="TreeGrafter"/>
</dbReference>
<dbReference type="PRINTS" id="PR00614">
    <property type="entry name" value="NIHGNASESMLL"/>
</dbReference>
<dbReference type="InterPro" id="IPR037148">
    <property type="entry name" value="NiFe-Hase_small_C_sf"/>
</dbReference>
<keyword evidence="4" id="KW-0560">Oxidoreductase</keyword>
<dbReference type="InterPro" id="IPR027394">
    <property type="entry name" value="Cytochrome-c3_hydrogenase_C"/>
</dbReference>
<dbReference type="AlphaFoldDB" id="W1YCF5"/>
<evidence type="ECO:0000313" key="9">
    <source>
        <dbReference type="EMBL" id="ETJ39380.1"/>
    </source>
</evidence>
<dbReference type="EMBL" id="AZMM01006758">
    <property type="protein sequence ID" value="ETJ39380.1"/>
    <property type="molecule type" value="Genomic_DNA"/>
</dbReference>
<accession>W1YCF5</accession>
<dbReference type="GO" id="GO:0009055">
    <property type="term" value="F:electron transfer activity"/>
    <property type="evidence" value="ECO:0007669"/>
    <property type="project" value="TreeGrafter"/>
</dbReference>
<dbReference type="Pfam" id="PF14720">
    <property type="entry name" value="NiFe_hyd_SSU_C"/>
    <property type="match status" value="1"/>
</dbReference>
<reference evidence="9" key="1">
    <citation type="submission" date="2013-12" db="EMBL/GenBank/DDBJ databases">
        <title>A Varibaculum cambriense genome reconstructed from a premature infant gut community with otherwise low bacterial novelty that shifts toward anaerobic metabolism during the third week of life.</title>
        <authorList>
            <person name="Brown C.T."/>
            <person name="Sharon I."/>
            <person name="Thomas B.C."/>
            <person name="Castelle C.J."/>
            <person name="Morowitz M.J."/>
            <person name="Banfield J.F."/>
        </authorList>
    </citation>
    <scope>NUCLEOTIDE SEQUENCE</scope>
</reference>
<dbReference type="Gene3D" id="4.10.480.10">
    <property type="entry name" value="Cytochrome-c3 hydrogenase, C-terminal domain"/>
    <property type="match status" value="1"/>
</dbReference>
<evidence type="ECO:0000256" key="1">
    <source>
        <dbReference type="ARBA" id="ARBA00022475"/>
    </source>
</evidence>
<dbReference type="GO" id="GO:0044569">
    <property type="term" value="C:[Ni-Fe] hydrogenase complex"/>
    <property type="evidence" value="ECO:0007669"/>
    <property type="project" value="TreeGrafter"/>
</dbReference>
<keyword evidence="1" id="KW-1003">Cell membrane</keyword>
<evidence type="ECO:0000256" key="7">
    <source>
        <dbReference type="ARBA" id="ARBA00023136"/>
    </source>
</evidence>
<keyword evidence="7" id="KW-0472">Membrane</keyword>
<feature type="domain" description="Cytochrome-c3 hydrogenase C-terminal" evidence="8">
    <location>
        <begin position="58"/>
        <end position="107"/>
    </location>
</feature>
<dbReference type="GO" id="GO:0016020">
    <property type="term" value="C:membrane"/>
    <property type="evidence" value="ECO:0007669"/>
    <property type="project" value="TreeGrafter"/>
</dbReference>
<keyword evidence="5" id="KW-0408">Iron</keyword>
<dbReference type="SUPFAM" id="SSF56770">
    <property type="entry name" value="HydA/Nqo6-like"/>
    <property type="match status" value="1"/>
</dbReference>
<evidence type="ECO:0000256" key="6">
    <source>
        <dbReference type="ARBA" id="ARBA00023014"/>
    </source>
</evidence>
<comment type="caution">
    <text evidence="9">The sequence shown here is derived from an EMBL/GenBank/DDBJ whole genome shotgun (WGS) entry which is preliminary data.</text>
</comment>
<dbReference type="PANTHER" id="PTHR30013:SF6">
    <property type="entry name" value="HYDROGENASE-1 SMALL CHAIN"/>
    <property type="match status" value="1"/>
</dbReference>
<evidence type="ECO:0000256" key="4">
    <source>
        <dbReference type="ARBA" id="ARBA00023002"/>
    </source>
</evidence>
<evidence type="ECO:0000256" key="5">
    <source>
        <dbReference type="ARBA" id="ARBA00023004"/>
    </source>
</evidence>
<organism evidence="9">
    <name type="scientific">human gut metagenome</name>
    <dbReference type="NCBI Taxonomy" id="408170"/>
    <lineage>
        <taxon>unclassified sequences</taxon>
        <taxon>metagenomes</taxon>
        <taxon>organismal metagenomes</taxon>
    </lineage>
</organism>
<dbReference type="InterPro" id="IPR001821">
    <property type="entry name" value="NiFe_hydrogenase_ssu"/>
</dbReference>
<dbReference type="GO" id="GO:0009375">
    <property type="term" value="C:ferredoxin hydrogenase complex"/>
    <property type="evidence" value="ECO:0007669"/>
    <property type="project" value="InterPro"/>
</dbReference>
<dbReference type="PANTHER" id="PTHR30013">
    <property type="entry name" value="NIFE / NIFESE HYDROGENASE SMALL SUBUNIT FAMILY MEMBER"/>
    <property type="match status" value="1"/>
</dbReference>
<dbReference type="Gene3D" id="3.40.50.700">
    <property type="entry name" value="NADH:ubiquinone oxidoreductase-like, 20kDa subunit"/>
    <property type="match status" value="1"/>
</dbReference>
<gene>
    <name evidence="9" type="ORF">Q604_UNBC06758G0001</name>
</gene>
<dbReference type="GO" id="GO:0008901">
    <property type="term" value="F:ferredoxin hydrogenase activity"/>
    <property type="evidence" value="ECO:0007669"/>
    <property type="project" value="InterPro"/>
</dbReference>
<feature type="non-terminal residue" evidence="9">
    <location>
        <position position="109"/>
    </location>
</feature>
<evidence type="ECO:0000256" key="2">
    <source>
        <dbReference type="ARBA" id="ARBA00022485"/>
    </source>
</evidence>
<proteinExistence type="predicted"/>
<sequence>KPNPTNTVSVSSVVTGKPIIKVPGCPPIPEVMTGVIMHYALFGQIPPLDAQGRPKQFYGNRIHDTCYRRAFFDSGLFVEKFDDDASKSGWCLYKVGCRGPQTYNSCGNL</sequence>
<dbReference type="GO" id="GO:0051539">
    <property type="term" value="F:4 iron, 4 sulfur cluster binding"/>
    <property type="evidence" value="ECO:0007669"/>
    <property type="project" value="UniProtKB-KW"/>
</dbReference>
<feature type="non-terminal residue" evidence="9">
    <location>
        <position position="1"/>
    </location>
</feature>
<protein>
    <submittedName>
        <fullName evidence="9">Hydrogenase (NiFe) small subunit HydA</fullName>
    </submittedName>
</protein>
<name>W1YCF5_9ZZZZ</name>
<dbReference type="GO" id="GO:0046872">
    <property type="term" value="F:metal ion binding"/>
    <property type="evidence" value="ECO:0007669"/>
    <property type="project" value="UniProtKB-KW"/>
</dbReference>
<dbReference type="InterPro" id="IPR037024">
    <property type="entry name" value="NiFe_Hase_small_N_sf"/>
</dbReference>
<keyword evidence="2" id="KW-0004">4Fe-4S</keyword>
<evidence type="ECO:0000256" key="3">
    <source>
        <dbReference type="ARBA" id="ARBA00022723"/>
    </source>
</evidence>